<dbReference type="GO" id="GO:0000146">
    <property type="term" value="F:microfilament motor activity"/>
    <property type="evidence" value="ECO:0007669"/>
    <property type="project" value="TreeGrafter"/>
</dbReference>
<accession>A0AA36III0</accession>
<dbReference type="InterPro" id="IPR027417">
    <property type="entry name" value="P-loop_NTPase"/>
</dbReference>
<evidence type="ECO:0000256" key="1">
    <source>
        <dbReference type="ARBA" id="ARBA00022741"/>
    </source>
</evidence>
<dbReference type="Proteomes" id="UP001178507">
    <property type="component" value="Unassembled WGS sequence"/>
</dbReference>
<proteinExistence type="inferred from homology"/>
<dbReference type="PANTHER" id="PTHR13140:SF706">
    <property type="entry name" value="DILUTE CLASS UNCONVENTIONAL MYOSIN, ISOFORM C"/>
    <property type="match status" value="1"/>
</dbReference>
<evidence type="ECO:0000256" key="4">
    <source>
        <dbReference type="PROSITE-ProRule" id="PRU00782"/>
    </source>
</evidence>
<reference evidence="6" key="1">
    <citation type="submission" date="2023-08" db="EMBL/GenBank/DDBJ databases">
        <authorList>
            <person name="Chen Y."/>
            <person name="Shah S."/>
            <person name="Dougan E. K."/>
            <person name="Thang M."/>
            <person name="Chan C."/>
        </authorList>
    </citation>
    <scope>NUCLEOTIDE SEQUENCE</scope>
</reference>
<dbReference type="InterPro" id="IPR001609">
    <property type="entry name" value="Myosin_head_motor_dom-like"/>
</dbReference>
<dbReference type="AlphaFoldDB" id="A0AA36III0"/>
<evidence type="ECO:0000313" key="6">
    <source>
        <dbReference type="EMBL" id="CAJ1388204.1"/>
    </source>
</evidence>
<dbReference type="PANTHER" id="PTHR13140">
    <property type="entry name" value="MYOSIN"/>
    <property type="match status" value="1"/>
</dbReference>
<comment type="caution">
    <text evidence="4">Lacks conserved residue(s) required for the propagation of feature annotation.</text>
</comment>
<gene>
    <name evidence="6" type="ORF">EVOR1521_LOCUS14128</name>
</gene>
<dbReference type="Gene3D" id="1.20.120.720">
    <property type="entry name" value="Myosin VI head, motor domain, U50 subdomain"/>
    <property type="match status" value="1"/>
</dbReference>
<sequence>MVSLEGQRTGEWQSGFDRLLQLRGLLCFAGFSELSNYEYLTRSTCKTLKDVDDVEFFERRINAMLTIGIKKEDITEVFHMVAAVLNVGNTKFDAPPNNSEGSKVMPECAEKFGIAEKLLGVQPGELEKALCNQTRVTRSERIRSPVNVRQASDNRDALARALYGIVFNFIVHSTNLSIGYIADVKLFVGVLDIFGFECFKMNSFEQLCINFTNERLQQFFNSFVFKLEEQLYER</sequence>
<keyword evidence="7" id="KW-1185">Reference proteome</keyword>
<comment type="similarity">
    <text evidence="4">Belongs to the TRAFAC class myosin-kinesin ATPase superfamily. Myosin family.</text>
</comment>
<dbReference type="GO" id="GO:0007015">
    <property type="term" value="P:actin filament organization"/>
    <property type="evidence" value="ECO:0007669"/>
    <property type="project" value="TreeGrafter"/>
</dbReference>
<keyword evidence="4" id="KW-0518">Myosin</keyword>
<keyword evidence="2" id="KW-0067">ATP-binding</keyword>
<dbReference type="GO" id="GO:0016459">
    <property type="term" value="C:myosin complex"/>
    <property type="evidence" value="ECO:0007669"/>
    <property type="project" value="UniProtKB-KW"/>
</dbReference>
<evidence type="ECO:0000313" key="7">
    <source>
        <dbReference type="Proteomes" id="UP001178507"/>
    </source>
</evidence>
<keyword evidence="4" id="KW-0505">Motor protein</keyword>
<dbReference type="GO" id="GO:0016020">
    <property type="term" value="C:membrane"/>
    <property type="evidence" value="ECO:0007669"/>
    <property type="project" value="TreeGrafter"/>
</dbReference>
<dbReference type="GO" id="GO:0005524">
    <property type="term" value="F:ATP binding"/>
    <property type="evidence" value="ECO:0007669"/>
    <property type="project" value="UniProtKB-KW"/>
</dbReference>
<name>A0AA36III0_9DINO</name>
<evidence type="ECO:0000256" key="3">
    <source>
        <dbReference type="ARBA" id="ARBA00023203"/>
    </source>
</evidence>
<dbReference type="SUPFAM" id="SSF52540">
    <property type="entry name" value="P-loop containing nucleoside triphosphate hydrolases"/>
    <property type="match status" value="1"/>
</dbReference>
<dbReference type="SMART" id="SM00242">
    <property type="entry name" value="MYSc"/>
    <property type="match status" value="1"/>
</dbReference>
<evidence type="ECO:0000259" key="5">
    <source>
        <dbReference type="PROSITE" id="PS51456"/>
    </source>
</evidence>
<dbReference type="EMBL" id="CAUJNA010001655">
    <property type="protein sequence ID" value="CAJ1388204.1"/>
    <property type="molecule type" value="Genomic_DNA"/>
</dbReference>
<evidence type="ECO:0000256" key="2">
    <source>
        <dbReference type="ARBA" id="ARBA00022840"/>
    </source>
</evidence>
<comment type="caution">
    <text evidence="6">The sequence shown here is derived from an EMBL/GenBank/DDBJ whole genome shotgun (WGS) entry which is preliminary data.</text>
</comment>
<organism evidence="6 7">
    <name type="scientific">Effrenium voratum</name>
    <dbReference type="NCBI Taxonomy" id="2562239"/>
    <lineage>
        <taxon>Eukaryota</taxon>
        <taxon>Sar</taxon>
        <taxon>Alveolata</taxon>
        <taxon>Dinophyceae</taxon>
        <taxon>Suessiales</taxon>
        <taxon>Symbiodiniaceae</taxon>
        <taxon>Effrenium</taxon>
    </lineage>
</organism>
<dbReference type="GO" id="GO:0051015">
    <property type="term" value="F:actin filament binding"/>
    <property type="evidence" value="ECO:0007669"/>
    <property type="project" value="TreeGrafter"/>
</dbReference>
<keyword evidence="1" id="KW-0547">Nucleotide-binding</keyword>
<dbReference type="GO" id="GO:0005737">
    <property type="term" value="C:cytoplasm"/>
    <property type="evidence" value="ECO:0007669"/>
    <property type="project" value="TreeGrafter"/>
</dbReference>
<dbReference type="Pfam" id="PF00063">
    <property type="entry name" value="Myosin_head"/>
    <property type="match status" value="1"/>
</dbReference>
<dbReference type="PROSITE" id="PS51456">
    <property type="entry name" value="MYOSIN_MOTOR"/>
    <property type="match status" value="1"/>
</dbReference>
<dbReference type="Gene3D" id="1.20.58.530">
    <property type="match status" value="1"/>
</dbReference>
<feature type="domain" description="Myosin motor" evidence="5">
    <location>
        <begin position="1"/>
        <end position="234"/>
    </location>
</feature>
<protein>
    <recommendedName>
        <fullName evidence="5">Myosin motor domain-containing protein</fullName>
    </recommendedName>
</protein>
<keyword evidence="3 4" id="KW-0009">Actin-binding</keyword>